<feature type="disulfide bond" evidence="3">
    <location>
        <begin position="93"/>
        <end position="103"/>
    </location>
</feature>
<evidence type="ECO:0000256" key="3">
    <source>
        <dbReference type="PROSITE-ProRule" id="PRU00196"/>
    </source>
</evidence>
<feature type="domain" description="SRCR" evidence="5">
    <location>
        <begin position="27"/>
        <end position="124"/>
    </location>
</feature>
<dbReference type="PROSITE" id="PS50287">
    <property type="entry name" value="SRCR_2"/>
    <property type="match status" value="1"/>
</dbReference>
<dbReference type="InterPro" id="IPR051481">
    <property type="entry name" value="BTB-POZ/Galectin-3-binding"/>
</dbReference>
<keyword evidence="2" id="KW-0325">Glycoprotein</keyword>
<proteinExistence type="predicted"/>
<dbReference type="InterPro" id="IPR036772">
    <property type="entry name" value="SRCR-like_dom_sf"/>
</dbReference>
<accession>A0A4U5UIB9</accession>
<dbReference type="InterPro" id="IPR011333">
    <property type="entry name" value="SKP1/BTB/POZ_sf"/>
</dbReference>
<dbReference type="SUPFAM" id="SSF56487">
    <property type="entry name" value="SRCR-like"/>
    <property type="match status" value="1"/>
</dbReference>
<evidence type="ECO:0000313" key="7">
    <source>
        <dbReference type="Proteomes" id="UP000298787"/>
    </source>
</evidence>
<feature type="chain" id="PRO_5020866150" evidence="4">
    <location>
        <begin position="22"/>
        <end position="552"/>
    </location>
</feature>
<evidence type="ECO:0000313" key="6">
    <source>
        <dbReference type="EMBL" id="TKS74504.1"/>
    </source>
</evidence>
<dbReference type="Gene3D" id="3.30.710.10">
    <property type="entry name" value="Potassium Channel Kv1.1, Chain A"/>
    <property type="match status" value="1"/>
</dbReference>
<dbReference type="Pfam" id="PF00530">
    <property type="entry name" value="SRCR"/>
    <property type="match status" value="1"/>
</dbReference>
<dbReference type="Pfam" id="PF07707">
    <property type="entry name" value="BACK"/>
    <property type="match status" value="1"/>
</dbReference>
<dbReference type="PANTHER" id="PTHR24410">
    <property type="entry name" value="HL07962P-RELATED"/>
    <property type="match status" value="1"/>
</dbReference>
<reference evidence="6 7" key="1">
    <citation type="submission" date="2019-01" db="EMBL/GenBank/DDBJ databases">
        <title>Genome Assembly of Collichthys lucidus.</title>
        <authorList>
            <person name="Cai M."/>
            <person name="Xiao S."/>
        </authorList>
    </citation>
    <scope>NUCLEOTIDE SEQUENCE [LARGE SCALE GENOMIC DNA]</scope>
    <source>
        <strain evidence="6">JT15FE1705JMU</strain>
        <tissue evidence="6">Muscle</tissue>
    </source>
</reference>
<dbReference type="InterPro" id="IPR011705">
    <property type="entry name" value="BACK"/>
</dbReference>
<keyword evidence="1 3" id="KW-1015">Disulfide bond</keyword>
<evidence type="ECO:0000256" key="2">
    <source>
        <dbReference type="ARBA" id="ARBA00023180"/>
    </source>
</evidence>
<dbReference type="SMART" id="SM00875">
    <property type="entry name" value="BACK"/>
    <property type="match status" value="1"/>
</dbReference>
<dbReference type="FunFam" id="3.10.250.10:FF:000011">
    <property type="entry name" value="Scavenger receptor class A member 5"/>
    <property type="match status" value="1"/>
</dbReference>
<dbReference type="PANTHER" id="PTHR24410:SF16">
    <property type="entry name" value="GALECTIN-3-BINDING PROTEIN"/>
    <property type="match status" value="1"/>
</dbReference>
<comment type="caution">
    <text evidence="3">Lacks conserved residue(s) required for the propagation of feature annotation.</text>
</comment>
<dbReference type="EMBL" id="CM014085">
    <property type="protein sequence ID" value="TKS74504.1"/>
    <property type="molecule type" value="Genomic_DNA"/>
</dbReference>
<keyword evidence="7" id="KW-1185">Reference proteome</keyword>
<name>A0A4U5UIB9_COLLU</name>
<evidence type="ECO:0000256" key="1">
    <source>
        <dbReference type="ARBA" id="ARBA00023157"/>
    </source>
</evidence>
<sequence length="552" mass="61871">MRENTLILFCFLFLSISLSAGFKEGFIRLMGGQDHSEGRVDIFHDGAWGTVCDDGWDINDAHVVCRQLGFPGAKEALTIADGHGAILMDDVGCTGTEVGLEQCAFPGWGISDCGHSEDAGVRCEKEPTNRDLSHKYDLDHNASLTHQLGELFDSGHDCDLNIAVVLDNNTIETICAHRVILILNPNLKTSQPDFSRLSIDVTSDCSQHAKDFVRYFYTRKITPSSAHCFLKMASNWGLKELQNKAADIFREFLPDPTFQSQNSLYEYAVLINDVALQEVYLQYLAWNCEALIHSPTWTNLSFGVVEALLSRSDLVVSNETVILNGLERWAAAQENTTIPEVLLKLIRFPMIPAKDLYTLNSSQYHANKCQGFQFNALPFMTLTNNLTEGQNVYTSRIFTDRPWSFTFRHYIVKGYGGTLYTFGDQHSNNVTFDFQTPFHNSAAFTFHNVRWKTTLHIGDCSNGSVACLSLPAVSLKIEANNTDVPSEIKGRIRYSNRLVVKCQEQYVVHVGEFSSTDGENLVFVPSSTQEAYSCHSNVFSYQVVIRPEYATD</sequence>
<dbReference type="Proteomes" id="UP000298787">
    <property type="component" value="Chromosome 8"/>
</dbReference>
<organism evidence="6 7">
    <name type="scientific">Collichthys lucidus</name>
    <name type="common">Big head croaker</name>
    <name type="synonym">Sciaena lucida</name>
    <dbReference type="NCBI Taxonomy" id="240159"/>
    <lineage>
        <taxon>Eukaryota</taxon>
        <taxon>Metazoa</taxon>
        <taxon>Chordata</taxon>
        <taxon>Craniata</taxon>
        <taxon>Vertebrata</taxon>
        <taxon>Euteleostomi</taxon>
        <taxon>Actinopterygii</taxon>
        <taxon>Neopterygii</taxon>
        <taxon>Teleostei</taxon>
        <taxon>Neoteleostei</taxon>
        <taxon>Acanthomorphata</taxon>
        <taxon>Eupercaria</taxon>
        <taxon>Sciaenidae</taxon>
        <taxon>Collichthys</taxon>
    </lineage>
</organism>
<dbReference type="PRINTS" id="PR00258">
    <property type="entry name" value="SPERACTRCPTR"/>
</dbReference>
<dbReference type="InterPro" id="IPR001190">
    <property type="entry name" value="SRCR"/>
</dbReference>
<dbReference type="AlphaFoldDB" id="A0A4U5UIB9"/>
<evidence type="ECO:0000259" key="5">
    <source>
        <dbReference type="PROSITE" id="PS50287"/>
    </source>
</evidence>
<dbReference type="OrthoDB" id="25028at2759"/>
<keyword evidence="4" id="KW-0732">Signal</keyword>
<evidence type="ECO:0000256" key="4">
    <source>
        <dbReference type="SAM" id="SignalP"/>
    </source>
</evidence>
<protein>
    <submittedName>
        <fullName evidence="6">Lectin galactoside-binding soluble 3-binding protein</fullName>
    </submittedName>
</protein>
<dbReference type="Gene3D" id="1.25.40.420">
    <property type="match status" value="1"/>
</dbReference>
<feature type="signal peptide" evidence="4">
    <location>
        <begin position="1"/>
        <end position="21"/>
    </location>
</feature>
<dbReference type="STRING" id="240159.A0A4U5UIB9"/>
<gene>
    <name evidence="6" type="ORF">D9C73_008587</name>
</gene>
<dbReference type="Gene3D" id="3.10.250.10">
    <property type="entry name" value="SRCR-like domain"/>
    <property type="match status" value="1"/>
</dbReference>
<dbReference type="GO" id="GO:0016020">
    <property type="term" value="C:membrane"/>
    <property type="evidence" value="ECO:0007669"/>
    <property type="project" value="InterPro"/>
</dbReference>
<dbReference type="SMART" id="SM00202">
    <property type="entry name" value="SR"/>
    <property type="match status" value="1"/>
</dbReference>